<dbReference type="AlphaFoldDB" id="A0A226H481"/>
<comment type="caution">
    <text evidence="1">The sequence shown here is derived from an EMBL/GenBank/DDBJ whole genome shotgun (WGS) entry which is preliminary data.</text>
</comment>
<name>A0A226H481_9FLAO</name>
<reference evidence="1 2" key="1">
    <citation type="submission" date="2016-11" db="EMBL/GenBank/DDBJ databases">
        <title>Whole genomes of Flavobacteriaceae.</title>
        <authorList>
            <person name="Stine C."/>
            <person name="Li C."/>
            <person name="Tadesse D."/>
        </authorList>
    </citation>
    <scope>NUCLEOTIDE SEQUENCE [LARGE SCALE GENOMIC DNA]</scope>
    <source>
        <strain evidence="1 2">DSM 18292</strain>
    </source>
</reference>
<sequence length="62" mass="7826">MGIILKIYIKLSLKMSNKYKQIKSLFERESFKFRSMIFQYKRHFLKNNELQKQKYNKIRQDY</sequence>
<organism evidence="1 2">
    <name type="scientific">Flavobacterium hercynium</name>
    <dbReference type="NCBI Taxonomy" id="387094"/>
    <lineage>
        <taxon>Bacteria</taxon>
        <taxon>Pseudomonadati</taxon>
        <taxon>Bacteroidota</taxon>
        <taxon>Flavobacteriia</taxon>
        <taxon>Flavobacteriales</taxon>
        <taxon>Flavobacteriaceae</taxon>
        <taxon>Flavobacterium</taxon>
    </lineage>
</organism>
<proteinExistence type="predicted"/>
<dbReference type="Proteomes" id="UP000198345">
    <property type="component" value="Unassembled WGS sequence"/>
</dbReference>
<protein>
    <submittedName>
        <fullName evidence="1">Uncharacterized protein</fullName>
    </submittedName>
</protein>
<accession>A0A226H481</accession>
<dbReference type="EMBL" id="MUGW01000031">
    <property type="protein sequence ID" value="OXA88461.1"/>
    <property type="molecule type" value="Genomic_DNA"/>
</dbReference>
<gene>
    <name evidence="1" type="ORF">B0A66_15180</name>
</gene>
<keyword evidence="2" id="KW-1185">Reference proteome</keyword>
<evidence type="ECO:0000313" key="1">
    <source>
        <dbReference type="EMBL" id="OXA88461.1"/>
    </source>
</evidence>
<evidence type="ECO:0000313" key="2">
    <source>
        <dbReference type="Proteomes" id="UP000198345"/>
    </source>
</evidence>